<comment type="caution">
    <text evidence="2">The sequence shown here is derived from an EMBL/GenBank/DDBJ whole genome shotgun (WGS) entry which is preliminary data.</text>
</comment>
<organism evidence="2">
    <name type="scientific">Hellea balneolensis</name>
    <dbReference type="NCBI Taxonomy" id="287478"/>
    <lineage>
        <taxon>Bacteria</taxon>
        <taxon>Pseudomonadati</taxon>
        <taxon>Pseudomonadota</taxon>
        <taxon>Alphaproteobacteria</taxon>
        <taxon>Maricaulales</taxon>
        <taxon>Robiginitomaculaceae</taxon>
        <taxon>Hellea</taxon>
    </lineage>
</organism>
<name>A0A7C5LYK1_9PROT</name>
<proteinExistence type="predicted"/>
<dbReference type="PANTHER" id="PTHR35562">
    <property type="entry name" value="DNA ENDONUCLEASE SMRA-RELATED"/>
    <property type="match status" value="1"/>
</dbReference>
<accession>A0A7C5LYK1</accession>
<dbReference type="PROSITE" id="PS50828">
    <property type="entry name" value="SMR"/>
    <property type="match status" value="1"/>
</dbReference>
<dbReference type="InterPro" id="IPR002625">
    <property type="entry name" value="Smr_dom"/>
</dbReference>
<evidence type="ECO:0000259" key="1">
    <source>
        <dbReference type="PROSITE" id="PS50828"/>
    </source>
</evidence>
<dbReference type="Gene3D" id="3.30.1370.110">
    <property type="match status" value="1"/>
</dbReference>
<dbReference type="AlphaFoldDB" id="A0A7C5LYK1"/>
<dbReference type="EMBL" id="DRMJ01000093">
    <property type="protein sequence ID" value="HHL42353.1"/>
    <property type="molecule type" value="Genomic_DNA"/>
</dbReference>
<dbReference type="InterPro" id="IPR036063">
    <property type="entry name" value="Smr_dom_sf"/>
</dbReference>
<reference evidence="2" key="1">
    <citation type="journal article" date="2020" name="mSystems">
        <title>Genome- and Community-Level Interaction Insights into Carbon Utilization and Element Cycling Functions of Hydrothermarchaeota in Hydrothermal Sediment.</title>
        <authorList>
            <person name="Zhou Z."/>
            <person name="Liu Y."/>
            <person name="Xu W."/>
            <person name="Pan J."/>
            <person name="Luo Z.H."/>
            <person name="Li M."/>
        </authorList>
    </citation>
    <scope>NUCLEOTIDE SEQUENCE [LARGE SCALE GENOMIC DNA]</scope>
    <source>
        <strain evidence="2">HyVt-485</strain>
    </source>
</reference>
<protein>
    <submittedName>
        <fullName evidence="2">DNA mismatch repair protein MutS</fullName>
    </submittedName>
</protein>
<dbReference type="PANTHER" id="PTHR35562:SF2">
    <property type="entry name" value="DNA ENDONUCLEASE SMRA-RELATED"/>
    <property type="match status" value="1"/>
</dbReference>
<dbReference type="Pfam" id="PF01713">
    <property type="entry name" value="Smr"/>
    <property type="match status" value="1"/>
</dbReference>
<evidence type="ECO:0000313" key="2">
    <source>
        <dbReference type="EMBL" id="HHL42353.1"/>
    </source>
</evidence>
<dbReference type="Proteomes" id="UP000885830">
    <property type="component" value="Unassembled WGS sequence"/>
</dbReference>
<dbReference type="SUPFAM" id="SSF160443">
    <property type="entry name" value="SMR domain-like"/>
    <property type="match status" value="1"/>
</dbReference>
<dbReference type="SMART" id="SM00463">
    <property type="entry name" value="SMR"/>
    <property type="match status" value="1"/>
</dbReference>
<feature type="domain" description="Smr" evidence="1">
    <location>
        <begin position="18"/>
        <end position="99"/>
    </location>
</feature>
<gene>
    <name evidence="2" type="ORF">ENJ42_01940</name>
</gene>
<feature type="non-terminal residue" evidence="2">
    <location>
        <position position="1"/>
    </location>
</feature>
<sequence length="107" mass="12314">PRNDKQPRRGRVVIDVKIDLHDFTRDQAYEVLVRRIKRAYNRGFRCALVVTGKGKNLEGVLRMSLAAWLSSPELRPMIANYAQAHIRHGGSGAFYVFLKRNKAYDQT</sequence>